<feature type="compositionally biased region" description="Basic and acidic residues" evidence="4">
    <location>
        <begin position="149"/>
        <end position="167"/>
    </location>
</feature>
<evidence type="ECO:0000313" key="7">
    <source>
        <dbReference type="Proteomes" id="UP001642464"/>
    </source>
</evidence>
<comment type="similarity">
    <text evidence="1">Belongs to the DeSI family.</text>
</comment>
<keyword evidence="3" id="KW-0378">Hydrolase</keyword>
<dbReference type="Pfam" id="PF05903">
    <property type="entry name" value="Peptidase_C97"/>
    <property type="match status" value="1"/>
</dbReference>
<dbReference type="SMART" id="SM01179">
    <property type="entry name" value="DUF862"/>
    <property type="match status" value="1"/>
</dbReference>
<name>A0ABP0P264_9DINO</name>
<dbReference type="PANTHER" id="PTHR12378:SF80">
    <property type="entry name" value="IP06716P-RELATED"/>
    <property type="match status" value="1"/>
</dbReference>
<keyword evidence="7" id="KW-1185">Reference proteome</keyword>
<dbReference type="EMBL" id="CAXAMM010032540">
    <property type="protein sequence ID" value="CAK9069884.1"/>
    <property type="molecule type" value="Genomic_DNA"/>
</dbReference>
<feature type="domain" description="PPPDE" evidence="5">
    <location>
        <begin position="1"/>
        <end position="129"/>
    </location>
</feature>
<comment type="caution">
    <text evidence="6">The sequence shown here is derived from an EMBL/GenBank/DDBJ whole genome shotgun (WGS) entry which is preliminary data.</text>
</comment>
<dbReference type="Gene3D" id="3.90.1720.30">
    <property type="entry name" value="PPPDE domains"/>
    <property type="match status" value="2"/>
</dbReference>
<evidence type="ECO:0000313" key="6">
    <source>
        <dbReference type="EMBL" id="CAK9069884.1"/>
    </source>
</evidence>
<gene>
    <name evidence="6" type="ORF">SCF082_LOCUS34891</name>
</gene>
<feature type="region of interest" description="Disordered" evidence="4">
    <location>
        <begin position="116"/>
        <end position="194"/>
    </location>
</feature>
<feature type="non-terminal residue" evidence="6">
    <location>
        <position position="1"/>
    </location>
</feature>
<evidence type="ECO:0000256" key="1">
    <source>
        <dbReference type="ARBA" id="ARBA00008140"/>
    </source>
</evidence>
<reference evidence="6 7" key="1">
    <citation type="submission" date="2024-02" db="EMBL/GenBank/DDBJ databases">
        <authorList>
            <person name="Chen Y."/>
            <person name="Shah S."/>
            <person name="Dougan E. K."/>
            <person name="Thang M."/>
            <person name="Chan C."/>
        </authorList>
    </citation>
    <scope>NUCLEOTIDE SEQUENCE [LARGE SCALE GENOMIC DNA]</scope>
</reference>
<evidence type="ECO:0000256" key="4">
    <source>
        <dbReference type="SAM" id="MobiDB-lite"/>
    </source>
</evidence>
<dbReference type="Proteomes" id="UP001642464">
    <property type="component" value="Unassembled WGS sequence"/>
</dbReference>
<keyword evidence="2" id="KW-0645">Protease</keyword>
<evidence type="ECO:0000256" key="2">
    <source>
        <dbReference type="ARBA" id="ARBA00022670"/>
    </source>
</evidence>
<evidence type="ECO:0000259" key="5">
    <source>
        <dbReference type="SMART" id="SM01179"/>
    </source>
</evidence>
<organism evidence="6 7">
    <name type="scientific">Durusdinium trenchii</name>
    <dbReference type="NCBI Taxonomy" id="1381693"/>
    <lineage>
        <taxon>Eukaryota</taxon>
        <taxon>Sar</taxon>
        <taxon>Alveolata</taxon>
        <taxon>Dinophyceae</taxon>
        <taxon>Suessiales</taxon>
        <taxon>Symbiodiniaceae</taxon>
        <taxon>Durusdinium</taxon>
    </lineage>
</organism>
<accession>A0ABP0P264</accession>
<dbReference type="PANTHER" id="PTHR12378">
    <property type="entry name" value="DESUMOYLATING ISOPEPTIDASE"/>
    <property type="match status" value="1"/>
</dbReference>
<feature type="compositionally biased region" description="Acidic residues" evidence="4">
    <location>
        <begin position="178"/>
        <end position="194"/>
    </location>
</feature>
<dbReference type="InterPro" id="IPR008580">
    <property type="entry name" value="PPPDE_dom"/>
</dbReference>
<dbReference type="InterPro" id="IPR042266">
    <property type="entry name" value="PPPDE_sf"/>
</dbReference>
<protein>
    <submittedName>
        <fullName evidence="6">Desumoylating isopeptidase 1 homolog (DeSI-1) (Polyubiquitinated substrate transporter) (POST)</fullName>
    </submittedName>
</protein>
<proteinExistence type="inferred from homology"/>
<sequence length="194" mass="21113">IGQREYTFSNSGVMFHTPFEAGAEAKFKETIQMGSVESMSEVNAAVARLRAKFAPGSYNLVRQNCVRFSGQAVCELKPDPGKNCSQNHFSNALVNALTGKSIPSYINRSARLGSSFAPKDTLSEDAKGAKAKPKKASPPPKQASTERPNLSDKQRAMLDKLKADKEKKRAAKAKALAEDDSDVDDHDPDQEDHT</sequence>
<evidence type="ECO:0000256" key="3">
    <source>
        <dbReference type="ARBA" id="ARBA00022801"/>
    </source>
</evidence>